<sequence>MARIKYYYDTETCKYERVKVKKQDIVLNLLGLGSLIVAVAAGLNMLFSSYFVSPKEVILKNEVAEMEFYYENINDKVNDLHEILIALEKRDDEIYRMVLGAEPIAPSIRNAGIGGVDRYQEIRDKDMIHGEDIISLSEDIDKLRRKVYIQSKSYDDIIELAENKAKMLAAIPAIQPVSNEKLIRLASGFGYRVHPVYKVKKLHTGIDFSAPIGTPIYATADGVVSNTTISFGGYGKHVEIDHGFGYKTHYAHMHEFIVEEGQKIKRGQMIGYVGNTGVSTAPHLHYEVIKNDKKINPIHYFFNDLDAAEYEKIIELASIENQSLGM</sequence>
<dbReference type="PANTHER" id="PTHR21666:SF286">
    <property type="entry name" value="LIPOPROTEIN NLPD"/>
    <property type="match status" value="1"/>
</dbReference>
<dbReference type="GO" id="GO:0004222">
    <property type="term" value="F:metalloendopeptidase activity"/>
    <property type="evidence" value="ECO:0007669"/>
    <property type="project" value="TreeGrafter"/>
</dbReference>
<keyword evidence="1" id="KW-0472">Membrane</keyword>
<dbReference type="EMBL" id="JAESIY010000015">
    <property type="protein sequence ID" value="MBL3658663.1"/>
    <property type="molecule type" value="Genomic_DNA"/>
</dbReference>
<dbReference type="InterPro" id="IPR011055">
    <property type="entry name" value="Dup_hybrid_motif"/>
</dbReference>
<reference evidence="3" key="1">
    <citation type="submission" date="2021-01" db="EMBL/GenBank/DDBJ databases">
        <title>Fulvivirga kasyanovii gen. nov., sp nov., a novel member of the phylum Bacteroidetes isolated from seawater in a mussel farm.</title>
        <authorList>
            <person name="Zhao L.-H."/>
            <person name="Wang Z.-J."/>
        </authorList>
    </citation>
    <scope>NUCLEOTIDE SEQUENCE</scope>
    <source>
        <strain evidence="3">2943</strain>
    </source>
</reference>
<name>A0A937FDR1_9BACT</name>
<keyword evidence="1" id="KW-1133">Transmembrane helix</keyword>
<dbReference type="AlphaFoldDB" id="A0A937FDR1"/>
<dbReference type="PANTHER" id="PTHR21666">
    <property type="entry name" value="PEPTIDASE-RELATED"/>
    <property type="match status" value="1"/>
</dbReference>
<evidence type="ECO:0000259" key="2">
    <source>
        <dbReference type="Pfam" id="PF01551"/>
    </source>
</evidence>
<dbReference type="Gene3D" id="2.70.70.10">
    <property type="entry name" value="Glucose Permease (Domain IIA)"/>
    <property type="match status" value="1"/>
</dbReference>
<feature type="domain" description="M23ase beta-sheet core" evidence="2">
    <location>
        <begin position="202"/>
        <end position="297"/>
    </location>
</feature>
<proteinExistence type="predicted"/>
<evidence type="ECO:0000256" key="1">
    <source>
        <dbReference type="SAM" id="Phobius"/>
    </source>
</evidence>
<accession>A0A937FDR1</accession>
<protein>
    <submittedName>
        <fullName evidence="3">M23 family metallopeptidase</fullName>
    </submittedName>
</protein>
<dbReference type="RefSeq" id="WP_202246458.1">
    <property type="nucleotide sequence ID" value="NZ_JAESIY010000015.1"/>
</dbReference>
<dbReference type="Proteomes" id="UP000659388">
    <property type="component" value="Unassembled WGS sequence"/>
</dbReference>
<keyword evidence="1" id="KW-0812">Transmembrane</keyword>
<dbReference type="Pfam" id="PF01551">
    <property type="entry name" value="Peptidase_M23"/>
    <property type="match status" value="1"/>
</dbReference>
<organism evidence="3 4">
    <name type="scientific">Fulvivirga sediminis</name>
    <dbReference type="NCBI Taxonomy" id="2803949"/>
    <lineage>
        <taxon>Bacteria</taxon>
        <taxon>Pseudomonadati</taxon>
        <taxon>Bacteroidota</taxon>
        <taxon>Cytophagia</taxon>
        <taxon>Cytophagales</taxon>
        <taxon>Fulvivirgaceae</taxon>
        <taxon>Fulvivirga</taxon>
    </lineage>
</organism>
<evidence type="ECO:0000313" key="3">
    <source>
        <dbReference type="EMBL" id="MBL3658663.1"/>
    </source>
</evidence>
<dbReference type="FunFam" id="2.70.70.10:FF:000006">
    <property type="entry name" value="M23 family peptidase"/>
    <property type="match status" value="1"/>
</dbReference>
<gene>
    <name evidence="3" type="ORF">JL102_21105</name>
</gene>
<comment type="caution">
    <text evidence="3">The sequence shown here is derived from an EMBL/GenBank/DDBJ whole genome shotgun (WGS) entry which is preliminary data.</text>
</comment>
<evidence type="ECO:0000313" key="4">
    <source>
        <dbReference type="Proteomes" id="UP000659388"/>
    </source>
</evidence>
<dbReference type="InterPro" id="IPR016047">
    <property type="entry name" value="M23ase_b-sheet_dom"/>
</dbReference>
<feature type="transmembrane region" description="Helical" evidence="1">
    <location>
        <begin position="25"/>
        <end position="47"/>
    </location>
</feature>
<keyword evidence="4" id="KW-1185">Reference proteome</keyword>
<dbReference type="InterPro" id="IPR050570">
    <property type="entry name" value="Cell_wall_metabolism_enzyme"/>
</dbReference>
<dbReference type="SUPFAM" id="SSF51261">
    <property type="entry name" value="Duplicated hybrid motif"/>
    <property type="match status" value="1"/>
</dbReference>
<dbReference type="CDD" id="cd12797">
    <property type="entry name" value="M23_peptidase"/>
    <property type="match status" value="1"/>
</dbReference>